<dbReference type="GO" id="GO:0016491">
    <property type="term" value="F:oxidoreductase activity"/>
    <property type="evidence" value="ECO:0007669"/>
    <property type="project" value="UniProtKB-KW"/>
</dbReference>
<dbReference type="PANTHER" id="PTHR43734">
    <property type="entry name" value="PHYTOENE DESATURASE"/>
    <property type="match status" value="1"/>
</dbReference>
<accession>A0A6N7PRJ6</accession>
<dbReference type="OrthoDB" id="9774675at2"/>
<evidence type="ECO:0000256" key="5">
    <source>
        <dbReference type="RuleBase" id="RU362075"/>
    </source>
</evidence>
<dbReference type="SUPFAM" id="SSF51905">
    <property type="entry name" value="FAD/NAD(P)-binding domain"/>
    <property type="match status" value="1"/>
</dbReference>
<evidence type="ECO:0000256" key="3">
    <source>
        <dbReference type="ARBA" id="ARBA00022746"/>
    </source>
</evidence>
<evidence type="ECO:0000313" key="8">
    <source>
        <dbReference type="Proteomes" id="UP000440224"/>
    </source>
</evidence>
<comment type="pathway">
    <text evidence="1 5">Carotenoid biosynthesis.</text>
</comment>
<dbReference type="InterPro" id="IPR002937">
    <property type="entry name" value="Amino_oxidase"/>
</dbReference>
<dbReference type="InterPro" id="IPR054841">
    <property type="entry name" value="carotdesatCrtD"/>
</dbReference>
<name>A0A6N7PRJ6_9BACT</name>
<dbReference type="GO" id="GO:0016117">
    <property type="term" value="P:carotenoid biosynthetic process"/>
    <property type="evidence" value="ECO:0007669"/>
    <property type="project" value="UniProtKB-KW"/>
</dbReference>
<protein>
    <submittedName>
        <fullName evidence="7">Phytoene desaturase</fullName>
    </submittedName>
</protein>
<dbReference type="PRINTS" id="PR00419">
    <property type="entry name" value="ADXRDTASE"/>
</dbReference>
<keyword evidence="3 5" id="KW-0125">Carotenoid biosynthesis</keyword>
<reference evidence="7 8" key="1">
    <citation type="submission" date="2019-10" db="EMBL/GenBank/DDBJ databases">
        <title>A soil myxobacterium in the family Polyangiaceae.</title>
        <authorList>
            <person name="Li Y."/>
            <person name="Wang J."/>
        </authorList>
    </citation>
    <scope>NUCLEOTIDE SEQUENCE [LARGE SCALE GENOMIC DNA]</scope>
    <source>
        <strain evidence="7 8">DSM 14734</strain>
    </source>
</reference>
<dbReference type="InterPro" id="IPR014105">
    <property type="entry name" value="Carotenoid/retinoid_OxRdtase"/>
</dbReference>
<evidence type="ECO:0000313" key="7">
    <source>
        <dbReference type="EMBL" id="MRG94237.1"/>
    </source>
</evidence>
<evidence type="ECO:0000256" key="4">
    <source>
        <dbReference type="ARBA" id="ARBA00023002"/>
    </source>
</evidence>
<dbReference type="Gene3D" id="3.50.50.60">
    <property type="entry name" value="FAD/NAD(P)-binding domain"/>
    <property type="match status" value="2"/>
</dbReference>
<dbReference type="InterPro" id="IPR036188">
    <property type="entry name" value="FAD/NAD-bd_sf"/>
</dbReference>
<evidence type="ECO:0000256" key="1">
    <source>
        <dbReference type="ARBA" id="ARBA00004829"/>
    </source>
</evidence>
<keyword evidence="8" id="KW-1185">Reference proteome</keyword>
<dbReference type="Proteomes" id="UP000440224">
    <property type="component" value="Unassembled WGS sequence"/>
</dbReference>
<organism evidence="7 8">
    <name type="scientific">Polyangium spumosum</name>
    <dbReference type="NCBI Taxonomy" id="889282"/>
    <lineage>
        <taxon>Bacteria</taxon>
        <taxon>Pseudomonadati</taxon>
        <taxon>Myxococcota</taxon>
        <taxon>Polyangia</taxon>
        <taxon>Polyangiales</taxon>
        <taxon>Polyangiaceae</taxon>
        <taxon>Polyangium</taxon>
    </lineage>
</organism>
<gene>
    <name evidence="7" type="primary">crtI</name>
    <name evidence="7" type="ORF">GF068_20260</name>
</gene>
<dbReference type="RefSeq" id="WP_153821048.1">
    <property type="nucleotide sequence ID" value="NZ_WJIE01000005.1"/>
</dbReference>
<dbReference type="PANTHER" id="PTHR43734:SF7">
    <property type="entry name" value="4,4'-DIAPONEUROSPORENE OXYGENASE"/>
    <property type="match status" value="1"/>
</dbReference>
<evidence type="ECO:0000256" key="2">
    <source>
        <dbReference type="ARBA" id="ARBA00006046"/>
    </source>
</evidence>
<feature type="domain" description="Amine oxidase" evidence="6">
    <location>
        <begin position="16"/>
        <end position="492"/>
    </location>
</feature>
<dbReference type="EMBL" id="WJIE01000005">
    <property type="protein sequence ID" value="MRG94237.1"/>
    <property type="molecule type" value="Genomic_DNA"/>
</dbReference>
<dbReference type="AlphaFoldDB" id="A0A6N7PRJ6"/>
<keyword evidence="4 5" id="KW-0560">Oxidoreductase</keyword>
<proteinExistence type="inferred from homology"/>
<comment type="similarity">
    <text evidence="2 5">Belongs to the carotenoid/retinoid oxidoreductase family.</text>
</comment>
<dbReference type="NCBIfam" id="NF045637">
    <property type="entry name" value="carotdesatCrtDProt"/>
    <property type="match status" value="1"/>
</dbReference>
<evidence type="ECO:0000259" key="6">
    <source>
        <dbReference type="Pfam" id="PF01593"/>
    </source>
</evidence>
<dbReference type="NCBIfam" id="TIGR02734">
    <property type="entry name" value="crtI_fam"/>
    <property type="match status" value="1"/>
</dbReference>
<comment type="caution">
    <text evidence="7">The sequence shown here is derived from an EMBL/GenBank/DDBJ whole genome shotgun (WGS) entry which is preliminary data.</text>
</comment>
<dbReference type="Pfam" id="PF01593">
    <property type="entry name" value="Amino_oxidase"/>
    <property type="match status" value="1"/>
</dbReference>
<sequence length="513" mass="54672">MANGTSRAVVIGAGVGGLVSALELARRGIEVVVLERAPRVGGKMRQVDVAGRAIDAGPTVMTMRWVLEEVFAAAGASLDAELTLRRAEVLARHAWGTGPILDLYADLDRSVEAISAFAGRSEGDGYRRFCAYTQRIYEAVQKPFLCSERPSLASAMVAVGSLGIQGMLSIDGHRTLWKALGEFFQDGRLRQLFGRYATYCGSSPFLAPATLNVIAQVERDGVYLVEGGMYRVAEALARVAERLGVTIRCGEHVTELVVAGDHVAGARLASGERLQADIVVHNGDPAALFEGMLGTPARRAIPAPADRSLSAVTWAFVAEAKGAYPLTRHNVFFSKDYHAEFRDLFDRGDLPEEPTVYVCAQDRDDGGSAPSGPERFLCLVNAPARGDKRAFTPSEIKQCESAAFSLLERAGLSFPQFSAPPVVTTPSDFDRLFPGTGGALYGPASHGWKSPFVRAASRTKIRGLYLAGGAAHPGAGVPMAALSGRLCANAVIEDLASTSRSRETVMRGGISTR</sequence>